<comment type="caution">
    <text evidence="4">The sequence shown here is derived from an EMBL/GenBank/DDBJ whole genome shotgun (WGS) entry which is preliminary data.</text>
</comment>
<evidence type="ECO:0000259" key="3">
    <source>
        <dbReference type="Pfam" id="PF18803"/>
    </source>
</evidence>
<proteinExistence type="predicted"/>
<keyword evidence="5" id="KW-1185">Reference proteome</keyword>
<protein>
    <recommendedName>
        <fullName evidence="3">CxC2-like cysteine cluster KDZ transposase-associated domain-containing protein</fullName>
    </recommendedName>
</protein>
<feature type="region of interest" description="Disordered" evidence="2">
    <location>
        <begin position="988"/>
        <end position="1069"/>
    </location>
</feature>
<organism evidence="4 5">
    <name type="scientific">Mycena alexandri</name>
    <dbReference type="NCBI Taxonomy" id="1745969"/>
    <lineage>
        <taxon>Eukaryota</taxon>
        <taxon>Fungi</taxon>
        <taxon>Dikarya</taxon>
        <taxon>Basidiomycota</taxon>
        <taxon>Agaricomycotina</taxon>
        <taxon>Agaricomycetes</taxon>
        <taxon>Agaricomycetidae</taxon>
        <taxon>Agaricales</taxon>
        <taxon>Marasmiineae</taxon>
        <taxon>Mycenaceae</taxon>
        <taxon>Mycena</taxon>
    </lineage>
</organism>
<dbReference type="Proteomes" id="UP001218188">
    <property type="component" value="Unassembled WGS sequence"/>
</dbReference>
<feature type="compositionally biased region" description="Basic residues" evidence="2">
    <location>
        <begin position="1055"/>
        <end position="1067"/>
    </location>
</feature>
<name>A0AAD6T1C5_9AGAR</name>
<evidence type="ECO:0000256" key="1">
    <source>
        <dbReference type="SAM" id="Coils"/>
    </source>
</evidence>
<dbReference type="InterPro" id="IPR041457">
    <property type="entry name" value="CxC2_KDZ-assoc"/>
</dbReference>
<feature type="domain" description="CxC2-like cysteine cluster KDZ transposase-associated" evidence="3">
    <location>
        <begin position="237"/>
        <end position="337"/>
    </location>
</feature>
<feature type="compositionally biased region" description="Polar residues" evidence="2">
    <location>
        <begin position="1036"/>
        <end position="1050"/>
    </location>
</feature>
<dbReference type="Pfam" id="PF18758">
    <property type="entry name" value="KDZ"/>
    <property type="match status" value="1"/>
</dbReference>
<gene>
    <name evidence="4" type="ORF">C8F04DRAFT_1035503</name>
</gene>
<keyword evidence="1" id="KW-0175">Coiled coil</keyword>
<feature type="coiled-coil region" evidence="1">
    <location>
        <begin position="1106"/>
        <end position="1133"/>
    </location>
</feature>
<reference evidence="4" key="1">
    <citation type="submission" date="2023-03" db="EMBL/GenBank/DDBJ databases">
        <title>Massive genome expansion in bonnet fungi (Mycena s.s.) driven by repeated elements and novel gene families across ecological guilds.</title>
        <authorList>
            <consortium name="Lawrence Berkeley National Laboratory"/>
            <person name="Harder C.B."/>
            <person name="Miyauchi S."/>
            <person name="Viragh M."/>
            <person name="Kuo A."/>
            <person name="Thoen E."/>
            <person name="Andreopoulos B."/>
            <person name="Lu D."/>
            <person name="Skrede I."/>
            <person name="Drula E."/>
            <person name="Henrissat B."/>
            <person name="Morin E."/>
            <person name="Kohler A."/>
            <person name="Barry K."/>
            <person name="LaButti K."/>
            <person name="Morin E."/>
            <person name="Salamov A."/>
            <person name="Lipzen A."/>
            <person name="Mereny Z."/>
            <person name="Hegedus B."/>
            <person name="Baldrian P."/>
            <person name="Stursova M."/>
            <person name="Weitz H."/>
            <person name="Taylor A."/>
            <person name="Grigoriev I.V."/>
            <person name="Nagy L.G."/>
            <person name="Martin F."/>
            <person name="Kauserud H."/>
        </authorList>
    </citation>
    <scope>NUCLEOTIDE SEQUENCE</scope>
    <source>
        <strain evidence="4">CBHHK200</strain>
    </source>
</reference>
<sequence length="1223" mass="137488">MFGTTNPRTSGREWNSWCIGRINRFGQGGTQLTLTVPFASMKPVGKFKVTAKKSPVKTARVATSIPTFQVTFHTEGAPKTEQYYLAKSIFSQLAVSNDSPPDDPTPAESLLPFLDAPEEVAGAIPAYNTTPAYDEKGGKKSEKIRQNVEHMNELKEKQGVFLQTLLSLHHHSQLLTPCSCGGVRMVTCNDCLQGELLCRQCWVKKHRTMPTHWGFVWNKTERFFEKHDFSRVMKNCMIGLGHHGERCPDADPGQSFTLVDSNGIHATCLAFCRCKTRDEKRGAPEFEQLLAAGIFPGSVDKPKTGYTLGLLQYHRQQRSQGKGSAYNFALVLQRMADPFFAASAVPDIYANFLAITRFYEHLQVIIECGAAYDLDAPLPGEVDPPYPNRPQGYLGVNCGACPERGVNMPLVVNVPRYLRHTITQNMTLDGNFKANLFFKRDDGSDIALTDGTMYFPAQNEFDRIVKTYVVPDEDKEVPCKAHIGSIRHQGQTKYGHTAVSGVVGGACDHAVLGSLVDMLKGEAFALGTMAQRELLRHTNSPPHSPESMTPLVQSYDSYCSFVVNQVKRAVDLFPEEEWLHMLLQKIEGQIPANHINGHGADCQTIWQAVYFACRAHFHGETAEVLWAFLNPLGASTRQMTGGARHDIINFVMHAWNMVKVLRHAELLAAERLDALRLFELHMAVVEDLSKQHATEVGAWSQQPRVPTKEGGQLSSVYQHNSTKVLTINTMLATMIAAEQEKSKNNDQHKAATPVAQWIHDGLKIEREQALAMALLENHREHPLEDTWATITTLRHKLNNDLKKFREHQLDIYPRLKLSALDVDEPELTAIQLPSYRMKHKQQSTTGGNCDNQDSELRDAEIKLRCVQADSGILAVRDACMALSAVKKARDLDYRGQAGITRSKRNLQKAELMKALEITMYNNARTALIHLGHLEKDAEEPYPLLSYRDTRRKETHLHRATGDSRLFDGAAWYLQSGVTISRSAMASRLPGVRGEGESEEEEPQLLAGTQTLKRSGFRQGQRTPKRLKDIVPDGELSASSGAEDNNLAMSPSKSASKLRRGKGKKGKQKKVDGWIWRESLTRGKSLGDEQLAAYKSESDQVQWFRAEAEMYRRLEQYERKHAELMRVIERYRRDSVVWAGLADREEQANGGINGTVNFARMQAAMYRRLEHNARVIFKSPDSGAHHDWVSATTFDELVTKMDGWRHIVFKWMDELGVHRAYKDF</sequence>
<accession>A0AAD6T1C5</accession>
<dbReference type="InterPro" id="IPR040521">
    <property type="entry name" value="KDZ"/>
</dbReference>
<dbReference type="Pfam" id="PF18803">
    <property type="entry name" value="CxC2"/>
    <property type="match status" value="1"/>
</dbReference>
<evidence type="ECO:0000313" key="5">
    <source>
        <dbReference type="Proteomes" id="UP001218188"/>
    </source>
</evidence>
<dbReference type="EMBL" id="JARJCM010000036">
    <property type="protein sequence ID" value="KAJ7037559.1"/>
    <property type="molecule type" value="Genomic_DNA"/>
</dbReference>
<dbReference type="AlphaFoldDB" id="A0AAD6T1C5"/>
<evidence type="ECO:0000313" key="4">
    <source>
        <dbReference type="EMBL" id="KAJ7037559.1"/>
    </source>
</evidence>
<evidence type="ECO:0000256" key="2">
    <source>
        <dbReference type="SAM" id="MobiDB-lite"/>
    </source>
</evidence>
<feature type="compositionally biased region" description="Polar residues" evidence="2">
    <location>
        <begin position="1006"/>
        <end position="1021"/>
    </location>
</feature>